<evidence type="ECO:0000313" key="7">
    <source>
        <dbReference type="EMBL" id="CAD7662054.1"/>
    </source>
</evidence>
<evidence type="ECO:0000256" key="3">
    <source>
        <dbReference type="ARBA" id="ARBA00022801"/>
    </source>
</evidence>
<dbReference type="AlphaFoldDB" id="A0A7R9MKQ7"/>
<dbReference type="EMBL" id="CAJPVJ010026145">
    <property type="protein sequence ID" value="CAG2179190.1"/>
    <property type="molecule type" value="Genomic_DNA"/>
</dbReference>
<keyword evidence="4" id="KW-0325">Glycoprotein</keyword>
<dbReference type="GO" id="GO:0019695">
    <property type="term" value="P:choline metabolic process"/>
    <property type="evidence" value="ECO:0007669"/>
    <property type="project" value="TreeGrafter"/>
</dbReference>
<dbReference type="Pfam" id="PF00135">
    <property type="entry name" value="COesterase"/>
    <property type="match status" value="1"/>
</dbReference>
<organism evidence="7">
    <name type="scientific">Oppiella nova</name>
    <dbReference type="NCBI Taxonomy" id="334625"/>
    <lineage>
        <taxon>Eukaryota</taxon>
        <taxon>Metazoa</taxon>
        <taxon>Ecdysozoa</taxon>
        <taxon>Arthropoda</taxon>
        <taxon>Chelicerata</taxon>
        <taxon>Arachnida</taxon>
        <taxon>Acari</taxon>
        <taxon>Acariformes</taxon>
        <taxon>Sarcoptiformes</taxon>
        <taxon>Oribatida</taxon>
        <taxon>Brachypylina</taxon>
        <taxon>Oppioidea</taxon>
        <taxon>Oppiidae</taxon>
        <taxon>Oppiella</taxon>
    </lineage>
</organism>
<dbReference type="InterPro" id="IPR002018">
    <property type="entry name" value="CarbesteraseB"/>
</dbReference>
<dbReference type="Proteomes" id="UP000728032">
    <property type="component" value="Unassembled WGS sequence"/>
</dbReference>
<keyword evidence="8" id="KW-1185">Reference proteome</keyword>
<dbReference type="PANTHER" id="PTHR43918">
    <property type="entry name" value="ACETYLCHOLINESTERASE"/>
    <property type="match status" value="1"/>
</dbReference>
<dbReference type="EMBL" id="OC940970">
    <property type="protein sequence ID" value="CAD7662054.1"/>
    <property type="molecule type" value="Genomic_DNA"/>
</dbReference>
<dbReference type="GO" id="GO:0005615">
    <property type="term" value="C:extracellular space"/>
    <property type="evidence" value="ECO:0007669"/>
    <property type="project" value="TreeGrafter"/>
</dbReference>
<evidence type="ECO:0000256" key="2">
    <source>
        <dbReference type="ARBA" id="ARBA00022487"/>
    </source>
</evidence>
<gene>
    <name evidence="7" type="ORF">ONB1V03_LOCUS18614</name>
</gene>
<dbReference type="SUPFAM" id="SSF53474">
    <property type="entry name" value="alpha/beta-Hydrolases"/>
    <property type="match status" value="1"/>
</dbReference>
<dbReference type="InterPro" id="IPR050654">
    <property type="entry name" value="AChE-related_enzymes"/>
</dbReference>
<keyword evidence="2" id="KW-0719">Serine esterase</keyword>
<evidence type="ECO:0000256" key="5">
    <source>
        <dbReference type="RuleBase" id="RU361235"/>
    </source>
</evidence>
<dbReference type="GO" id="GO:0006581">
    <property type="term" value="P:acetylcholine catabolic process"/>
    <property type="evidence" value="ECO:0007669"/>
    <property type="project" value="TreeGrafter"/>
</dbReference>
<evidence type="ECO:0000256" key="1">
    <source>
        <dbReference type="ARBA" id="ARBA00005964"/>
    </source>
</evidence>
<dbReference type="GO" id="GO:0003990">
    <property type="term" value="F:acetylcholinesterase activity"/>
    <property type="evidence" value="ECO:0007669"/>
    <property type="project" value="TreeGrafter"/>
</dbReference>
<proteinExistence type="inferred from homology"/>
<sequence length="325" mass="36222">MFYIILCLYQPNQWCVCNDIIDVITTSGSVRGQTLNVLNKLVDQFLGIPYAEPPIGKLRFARPQPIKAPRQGIIDATKVGVSCIQSETQDLTDLLGDVRQSEDCLVLNVWTPNDKSVKDVSLKAVMFWIHGGALAMGSIFDKLYNGSVLATYDVVIVSANYRLGRLGFLYGGDETAPANVGFYDQLLALQWVRENIHQFGGDRDQITIFGESAGSWSVSAHVLSPLSKGLYKRAIMQSGALMFNKDRPIMGTVDALTKAKDTARELGCDEYDYKWLDCLRAIDDPNLFIEKPQNGEPFVITYPVFGTQFLPLLPQKAFNTRQYNS</sequence>
<evidence type="ECO:0000259" key="6">
    <source>
        <dbReference type="Pfam" id="PF00135"/>
    </source>
</evidence>
<dbReference type="Gene3D" id="3.40.50.1820">
    <property type="entry name" value="alpha/beta hydrolase"/>
    <property type="match status" value="1"/>
</dbReference>
<protein>
    <recommendedName>
        <fullName evidence="5">Carboxylic ester hydrolase</fullName>
        <ecNumber evidence="5">3.1.1.-</ecNumber>
    </recommendedName>
</protein>
<dbReference type="EC" id="3.1.1.-" evidence="5"/>
<evidence type="ECO:0000313" key="8">
    <source>
        <dbReference type="Proteomes" id="UP000728032"/>
    </source>
</evidence>
<dbReference type="GO" id="GO:0005886">
    <property type="term" value="C:plasma membrane"/>
    <property type="evidence" value="ECO:0007669"/>
    <property type="project" value="TreeGrafter"/>
</dbReference>
<feature type="non-terminal residue" evidence="7">
    <location>
        <position position="1"/>
    </location>
</feature>
<reference evidence="7" key="1">
    <citation type="submission" date="2020-11" db="EMBL/GenBank/DDBJ databases">
        <authorList>
            <person name="Tran Van P."/>
        </authorList>
    </citation>
    <scope>NUCLEOTIDE SEQUENCE</scope>
</reference>
<evidence type="ECO:0000256" key="4">
    <source>
        <dbReference type="ARBA" id="ARBA00023180"/>
    </source>
</evidence>
<dbReference type="PANTHER" id="PTHR43918:SF4">
    <property type="entry name" value="CARBOXYLIC ESTER HYDROLASE"/>
    <property type="match status" value="1"/>
</dbReference>
<accession>A0A7R9MKQ7</accession>
<name>A0A7R9MKQ7_9ACAR</name>
<dbReference type="InterPro" id="IPR019826">
    <property type="entry name" value="Carboxylesterase_B_AS"/>
</dbReference>
<dbReference type="InterPro" id="IPR029058">
    <property type="entry name" value="AB_hydrolase_fold"/>
</dbReference>
<dbReference type="PROSITE" id="PS00122">
    <property type="entry name" value="CARBOXYLESTERASE_B_1"/>
    <property type="match status" value="1"/>
</dbReference>
<dbReference type="OrthoDB" id="5981230at2759"/>
<feature type="domain" description="Carboxylesterase type B" evidence="6">
    <location>
        <begin position="23"/>
        <end position="321"/>
    </location>
</feature>
<keyword evidence="3 5" id="KW-0378">Hydrolase</keyword>
<comment type="similarity">
    <text evidence="1 5">Belongs to the type-B carboxylesterase/lipase family.</text>
</comment>